<dbReference type="SUPFAM" id="SSF53474">
    <property type="entry name" value="alpha/beta-Hydrolases"/>
    <property type="match status" value="1"/>
</dbReference>
<feature type="region of interest" description="Disordered" evidence="1">
    <location>
        <begin position="554"/>
        <end position="579"/>
    </location>
</feature>
<feature type="compositionally biased region" description="Low complexity" evidence="1">
    <location>
        <begin position="635"/>
        <end position="655"/>
    </location>
</feature>
<evidence type="ECO:0000313" key="5">
    <source>
        <dbReference type="Proteomes" id="UP000247498"/>
    </source>
</evidence>
<gene>
    <name evidence="4" type="ORF">Rsub_03811</name>
</gene>
<name>A0A2V0NTJ9_9CHLO</name>
<evidence type="ECO:0000313" key="4">
    <source>
        <dbReference type="EMBL" id="GBF90956.1"/>
    </source>
</evidence>
<feature type="transmembrane region" description="Helical" evidence="2">
    <location>
        <begin position="156"/>
        <end position="178"/>
    </location>
</feature>
<dbReference type="STRING" id="307507.A0A2V0NTJ9"/>
<evidence type="ECO:0000256" key="1">
    <source>
        <dbReference type="SAM" id="MobiDB-lite"/>
    </source>
</evidence>
<evidence type="ECO:0000259" key="3">
    <source>
        <dbReference type="Pfam" id="PF00561"/>
    </source>
</evidence>
<dbReference type="OrthoDB" id="543238at2759"/>
<evidence type="ECO:0000256" key="2">
    <source>
        <dbReference type="SAM" id="Phobius"/>
    </source>
</evidence>
<keyword evidence="5" id="KW-1185">Reference proteome</keyword>
<dbReference type="PANTHER" id="PTHR37471:SF1">
    <property type="entry name" value="AB HYDROLASE-1 DOMAIN-CONTAINING PROTEIN"/>
    <property type="match status" value="1"/>
</dbReference>
<dbReference type="PANTHER" id="PTHR37471">
    <property type="entry name" value="UNNAMED PRODUCT"/>
    <property type="match status" value="1"/>
</dbReference>
<proteinExistence type="predicted"/>
<reference evidence="4 5" key="1">
    <citation type="journal article" date="2018" name="Sci. Rep.">
        <title>Raphidocelis subcapitata (=Pseudokirchneriella subcapitata) provides an insight into genome evolution and environmental adaptations in the Sphaeropleales.</title>
        <authorList>
            <person name="Suzuki S."/>
            <person name="Yamaguchi H."/>
            <person name="Nakajima N."/>
            <person name="Kawachi M."/>
        </authorList>
    </citation>
    <scope>NUCLEOTIDE SEQUENCE [LARGE SCALE GENOMIC DNA]</scope>
    <source>
        <strain evidence="4 5">NIES-35</strain>
    </source>
</reference>
<organism evidence="4 5">
    <name type="scientific">Raphidocelis subcapitata</name>
    <dbReference type="NCBI Taxonomy" id="307507"/>
    <lineage>
        <taxon>Eukaryota</taxon>
        <taxon>Viridiplantae</taxon>
        <taxon>Chlorophyta</taxon>
        <taxon>core chlorophytes</taxon>
        <taxon>Chlorophyceae</taxon>
        <taxon>CS clade</taxon>
        <taxon>Sphaeropleales</taxon>
        <taxon>Selenastraceae</taxon>
        <taxon>Raphidocelis</taxon>
    </lineage>
</organism>
<accession>A0A2V0NTJ9</accession>
<dbReference type="InterPro" id="IPR029058">
    <property type="entry name" value="AB_hydrolase_fold"/>
</dbReference>
<dbReference type="InterPro" id="IPR000073">
    <property type="entry name" value="AB_hydrolase_1"/>
</dbReference>
<dbReference type="Pfam" id="PF00561">
    <property type="entry name" value="Abhydrolase_1"/>
    <property type="match status" value="1"/>
</dbReference>
<feature type="compositionally biased region" description="Low complexity" evidence="1">
    <location>
        <begin position="559"/>
        <end position="579"/>
    </location>
</feature>
<dbReference type="Gene3D" id="3.40.50.1820">
    <property type="entry name" value="alpha/beta hydrolase"/>
    <property type="match status" value="1"/>
</dbReference>
<feature type="domain" description="AB hydrolase-1" evidence="3">
    <location>
        <begin position="209"/>
        <end position="350"/>
    </location>
</feature>
<dbReference type="AlphaFoldDB" id="A0A2V0NTJ9"/>
<comment type="caution">
    <text evidence="4">The sequence shown here is derived from an EMBL/GenBank/DDBJ whole genome shotgun (WGS) entry which is preliminary data.</text>
</comment>
<protein>
    <recommendedName>
        <fullName evidence="3">AB hydrolase-1 domain-containing protein</fullName>
    </recommendedName>
</protein>
<sequence>MGPEAAALLGGLAGLLLAAELAFFALYWCPRRAAWNAQPCSPHAPARLDAHDLFRRFVAAGDAIPELTNLSAYISLWFQGTPLSEVRRGNMGGLMAYGFWYRTPQQMEAAGLGHVPVQMVDELERAWRHTFPPGYTKNAAVMSHMWDDLKVQYRPLAFYVAVELAALLTWGAMLAMGFRRRRLGGIIYYTRGFDRRAAAAGPAAAGPAPVLFLHGVGGLLIYLDLIWRIAALDGPVLAVDVRHVGMRLSPRIPCVDEMTSEIRAILDAERVDKACVVGHSYGTLVASRLVKRFPSRLHSLVLVDPVCFGMYMPHLLHNFFYRRLAIDFKRPKQLLLDLLVHFASRDLHLAAAFSRRFYWSDVIMWPEELPPGSTVVLGADDDLVHADEVNDMLRHVCGNTVNVHYAPGMFHGAFLVFPGVRQLVVRAIAAAARSAACDSGALTASAQERAAPPTRVTGVAAEAEAAAVVLALGLEELGGGAAAVDEAPDAAAKGASAAADAGAAKRAADAAAGAAKRAAAPRAARSLGARLLSIGAKRRVGAAAVVPAAAPEDLRAAHSEGSSSATSSDTEPGADAAAAAGEAVLPRRCAAAVRRAATAGCAAAGGGKALGEADADGALGGGAAGQALAGELRQLLLRSGTAPPQQQQQRDQQQPESAAPRPARRSMSVTMLALST</sequence>
<keyword evidence="2" id="KW-0472">Membrane</keyword>
<dbReference type="InParanoid" id="A0A2V0NTJ9"/>
<feature type="compositionally biased region" description="Polar residues" evidence="1">
    <location>
        <begin position="667"/>
        <end position="676"/>
    </location>
</feature>
<dbReference type="Proteomes" id="UP000247498">
    <property type="component" value="Unassembled WGS sequence"/>
</dbReference>
<dbReference type="EMBL" id="BDRX01000021">
    <property type="protein sequence ID" value="GBF90956.1"/>
    <property type="molecule type" value="Genomic_DNA"/>
</dbReference>
<keyword evidence="2" id="KW-1133">Transmembrane helix</keyword>
<keyword evidence="2" id="KW-0812">Transmembrane</keyword>
<feature type="region of interest" description="Disordered" evidence="1">
    <location>
        <begin position="635"/>
        <end position="676"/>
    </location>
</feature>